<dbReference type="RefSeq" id="WP_141646116.1">
    <property type="nucleotide sequence ID" value="NZ_VIFM01000153.1"/>
</dbReference>
<organism evidence="11 12">
    <name type="scientific">Myxococcus llanfairpwllgwyngyllgogerychwyrndrobwllllantysiliogogogochensis</name>
    <dbReference type="NCBI Taxonomy" id="2590453"/>
    <lineage>
        <taxon>Bacteria</taxon>
        <taxon>Pseudomonadati</taxon>
        <taxon>Myxococcota</taxon>
        <taxon>Myxococcia</taxon>
        <taxon>Myxococcales</taxon>
        <taxon>Cystobacterineae</taxon>
        <taxon>Myxococcaceae</taxon>
        <taxon>Myxococcus</taxon>
    </lineage>
</organism>
<dbReference type="GO" id="GO:0055085">
    <property type="term" value="P:transmembrane transport"/>
    <property type="evidence" value="ECO:0007669"/>
    <property type="project" value="InterPro"/>
</dbReference>
<gene>
    <name evidence="11" type="ORF">FJV41_30570</name>
</gene>
<name>A0A540WSX1_9BACT</name>
<dbReference type="OrthoDB" id="9810145at2"/>
<dbReference type="GO" id="GO:0098797">
    <property type="term" value="C:plasma membrane protein complex"/>
    <property type="evidence" value="ECO:0007669"/>
    <property type="project" value="TreeGrafter"/>
</dbReference>
<dbReference type="Proteomes" id="UP000315369">
    <property type="component" value="Unassembled WGS sequence"/>
</dbReference>
<dbReference type="AlphaFoldDB" id="A0A540WSX1"/>
<evidence type="ECO:0000256" key="8">
    <source>
        <dbReference type="ARBA" id="ARBA00022989"/>
    </source>
</evidence>
<proteinExistence type="inferred from homology"/>
<comment type="subcellular location">
    <subcellularLocation>
        <location evidence="1">Cell inner membrane</location>
        <topology evidence="1">Single-pass membrane protein</topology>
        <orientation evidence="1">Periplasmic side</orientation>
    </subcellularLocation>
</comment>
<keyword evidence="9" id="KW-0472">Membrane</keyword>
<dbReference type="Pfam" id="PF03544">
    <property type="entry name" value="TonB_C"/>
    <property type="match status" value="1"/>
</dbReference>
<evidence type="ECO:0000256" key="1">
    <source>
        <dbReference type="ARBA" id="ARBA00004383"/>
    </source>
</evidence>
<comment type="similarity">
    <text evidence="2">Belongs to the TonB family.</text>
</comment>
<accession>A0A540WSX1</accession>
<keyword evidence="6" id="KW-0812">Transmembrane</keyword>
<dbReference type="GO" id="GO:0031992">
    <property type="term" value="F:energy transducer activity"/>
    <property type="evidence" value="ECO:0007669"/>
    <property type="project" value="TreeGrafter"/>
</dbReference>
<keyword evidence="7" id="KW-0653">Protein transport</keyword>
<evidence type="ECO:0000313" key="11">
    <source>
        <dbReference type="EMBL" id="TQF12128.1"/>
    </source>
</evidence>
<evidence type="ECO:0000256" key="2">
    <source>
        <dbReference type="ARBA" id="ARBA00006555"/>
    </source>
</evidence>
<dbReference type="InterPro" id="IPR006260">
    <property type="entry name" value="TonB/TolA_C"/>
</dbReference>
<keyword evidence="4" id="KW-1003">Cell membrane</keyword>
<evidence type="ECO:0000256" key="3">
    <source>
        <dbReference type="ARBA" id="ARBA00022448"/>
    </source>
</evidence>
<reference evidence="11 12" key="1">
    <citation type="submission" date="2019-06" db="EMBL/GenBank/DDBJ databases">
        <authorList>
            <person name="Livingstone P."/>
            <person name="Whitworth D."/>
        </authorList>
    </citation>
    <scope>NUCLEOTIDE SEQUENCE [LARGE SCALE GENOMIC DNA]</scope>
    <source>
        <strain evidence="11 12">AM401</strain>
    </source>
</reference>
<dbReference type="InterPro" id="IPR051045">
    <property type="entry name" value="TonB-dependent_transducer"/>
</dbReference>
<dbReference type="InterPro" id="IPR037682">
    <property type="entry name" value="TonB_C"/>
</dbReference>
<evidence type="ECO:0000259" key="10">
    <source>
        <dbReference type="PROSITE" id="PS52015"/>
    </source>
</evidence>
<keyword evidence="3" id="KW-0813">Transport</keyword>
<keyword evidence="5" id="KW-0997">Cell inner membrane</keyword>
<feature type="domain" description="TonB C-terminal" evidence="10">
    <location>
        <begin position="9"/>
        <end position="100"/>
    </location>
</feature>
<keyword evidence="12" id="KW-1185">Reference proteome</keyword>
<dbReference type="EMBL" id="VIFM01000153">
    <property type="protein sequence ID" value="TQF12128.1"/>
    <property type="molecule type" value="Genomic_DNA"/>
</dbReference>
<keyword evidence="8" id="KW-1133">Transmembrane helix</keyword>
<feature type="non-terminal residue" evidence="11">
    <location>
        <position position="1"/>
    </location>
</feature>
<dbReference type="NCBIfam" id="TIGR01352">
    <property type="entry name" value="tonB_Cterm"/>
    <property type="match status" value="1"/>
</dbReference>
<dbReference type="SUPFAM" id="SSF74653">
    <property type="entry name" value="TolA/TonB C-terminal domain"/>
    <property type="match status" value="1"/>
</dbReference>
<protein>
    <submittedName>
        <fullName evidence="11">Energy transducer TonB</fullName>
    </submittedName>
</protein>
<evidence type="ECO:0000256" key="6">
    <source>
        <dbReference type="ARBA" id="ARBA00022692"/>
    </source>
</evidence>
<evidence type="ECO:0000313" key="12">
    <source>
        <dbReference type="Proteomes" id="UP000315369"/>
    </source>
</evidence>
<dbReference type="GO" id="GO:0015031">
    <property type="term" value="P:protein transport"/>
    <property type="evidence" value="ECO:0007669"/>
    <property type="project" value="UniProtKB-KW"/>
</dbReference>
<evidence type="ECO:0000256" key="5">
    <source>
        <dbReference type="ARBA" id="ARBA00022519"/>
    </source>
</evidence>
<evidence type="ECO:0000256" key="4">
    <source>
        <dbReference type="ARBA" id="ARBA00022475"/>
    </source>
</evidence>
<dbReference type="PROSITE" id="PS52015">
    <property type="entry name" value="TONB_CTD"/>
    <property type="match status" value="1"/>
</dbReference>
<dbReference type="PANTHER" id="PTHR33446:SF2">
    <property type="entry name" value="PROTEIN TONB"/>
    <property type="match status" value="1"/>
</dbReference>
<dbReference type="Gene3D" id="3.30.1150.10">
    <property type="match status" value="1"/>
</dbReference>
<comment type="caution">
    <text evidence="11">The sequence shown here is derived from an EMBL/GenBank/DDBJ whole genome shotgun (WGS) entry which is preliminary data.</text>
</comment>
<evidence type="ECO:0000256" key="9">
    <source>
        <dbReference type="ARBA" id="ARBA00023136"/>
    </source>
</evidence>
<dbReference type="PANTHER" id="PTHR33446">
    <property type="entry name" value="PROTEIN TONB-RELATED"/>
    <property type="match status" value="1"/>
</dbReference>
<evidence type="ECO:0000256" key="7">
    <source>
        <dbReference type="ARBA" id="ARBA00022927"/>
    </source>
</evidence>
<sequence length="100" mass="10948">TGEAVGLGQVLRPPSVLKQLTPEYPRRARVDGVQGLVLVRIIVGTDGEVETEHTRVIRSIPMLDSAAIAAVNRWRFTPAIGRQGKPVRVILELPVQFSLN</sequence>